<evidence type="ECO:0000256" key="30">
    <source>
        <dbReference type="ARBA" id="ARBA00031917"/>
    </source>
</evidence>
<keyword evidence="24" id="KW-0413">Isomerase</keyword>
<evidence type="ECO:0000256" key="8">
    <source>
        <dbReference type="ARBA" id="ARBA00022448"/>
    </source>
</evidence>
<keyword evidence="9" id="KW-0963">Cytoplasm</keyword>
<evidence type="ECO:0000256" key="7">
    <source>
        <dbReference type="ARBA" id="ARBA00011245"/>
    </source>
</evidence>
<evidence type="ECO:0000256" key="1">
    <source>
        <dbReference type="ARBA" id="ARBA00004126"/>
    </source>
</evidence>
<evidence type="ECO:0000256" key="19">
    <source>
        <dbReference type="ARBA" id="ARBA00023098"/>
    </source>
</evidence>
<evidence type="ECO:0000256" key="28">
    <source>
        <dbReference type="ARBA" id="ARBA00023891"/>
    </source>
</evidence>
<dbReference type="SUPFAM" id="SSF50814">
    <property type="entry name" value="Lipocalins"/>
    <property type="match status" value="1"/>
</dbReference>
<dbReference type="Proteomes" id="UP000694385">
    <property type="component" value="Unassembled WGS sequence"/>
</dbReference>
<proteinExistence type="inferred from homology"/>
<gene>
    <name evidence="35" type="primary">Ptgds</name>
</gene>
<keyword evidence="15 33" id="KW-0732">Signal</keyword>
<evidence type="ECO:0000256" key="11">
    <source>
        <dbReference type="ARBA" id="ARBA00022516"/>
    </source>
</evidence>
<evidence type="ECO:0000256" key="27">
    <source>
        <dbReference type="ARBA" id="ARBA00023799"/>
    </source>
</evidence>
<keyword evidence="11" id="KW-0444">Lipid biosynthesis</keyword>
<keyword evidence="20" id="KW-0472">Membrane</keyword>
<dbReference type="AlphaFoldDB" id="A0A8C5KW50"/>
<evidence type="ECO:0000259" key="34">
    <source>
        <dbReference type="Pfam" id="PF00061"/>
    </source>
</evidence>
<dbReference type="OrthoDB" id="9048943at2759"/>
<feature type="domain" description="Lipocalin/cytosolic fatty-acid binding" evidence="34">
    <location>
        <begin position="41"/>
        <end position="182"/>
    </location>
</feature>
<dbReference type="CTD" id="5730"/>
<dbReference type="GO" id="GO:0004667">
    <property type="term" value="F:prostaglandin-D synthase activity"/>
    <property type="evidence" value="ECO:0007669"/>
    <property type="project" value="UniProtKB-EC"/>
</dbReference>
<feature type="chain" id="PRO_5034335916" description="Prostaglandin-H2 D-isomerase" evidence="33">
    <location>
        <begin position="19"/>
        <end position="189"/>
    </location>
</feature>
<keyword evidence="22" id="KW-0275">Fatty acid biosynthesis</keyword>
<keyword evidence="16" id="KW-0256">Endoplasmic reticulum</keyword>
<evidence type="ECO:0000256" key="26">
    <source>
        <dbReference type="ARBA" id="ARBA00023698"/>
    </source>
</evidence>
<dbReference type="GO" id="GO:0005504">
    <property type="term" value="F:fatty acid binding"/>
    <property type="evidence" value="ECO:0007669"/>
    <property type="project" value="Ensembl"/>
</dbReference>
<dbReference type="GeneTree" id="ENSGT01120000271921"/>
<evidence type="ECO:0000256" key="12">
    <source>
        <dbReference type="ARBA" id="ARBA00022525"/>
    </source>
</evidence>
<dbReference type="InterPro" id="IPR012674">
    <property type="entry name" value="Calycin"/>
</dbReference>
<evidence type="ECO:0000256" key="3">
    <source>
        <dbReference type="ARBA" id="ARBA00004555"/>
    </source>
</evidence>
<comment type="similarity">
    <text evidence="6 32">Belongs to the calycin superfamily. Lipocalin family.</text>
</comment>
<evidence type="ECO:0000313" key="35">
    <source>
        <dbReference type="Ensembl" id="ENSJJAP00000014919.1"/>
    </source>
</evidence>
<feature type="signal peptide" evidence="33">
    <location>
        <begin position="1"/>
        <end position="18"/>
    </location>
</feature>
<dbReference type="PRINTS" id="PR00179">
    <property type="entry name" value="LIPOCALIN"/>
</dbReference>
<keyword evidence="21" id="KW-1015">Disulfide bond</keyword>
<evidence type="ECO:0000256" key="21">
    <source>
        <dbReference type="ARBA" id="ARBA00023157"/>
    </source>
</evidence>
<evidence type="ECO:0000256" key="29">
    <source>
        <dbReference type="ARBA" id="ARBA00030654"/>
    </source>
</evidence>
<keyword evidence="25" id="KW-0539">Nucleus</keyword>
<evidence type="ECO:0000256" key="18">
    <source>
        <dbReference type="ARBA" id="ARBA00023034"/>
    </source>
</evidence>
<dbReference type="Pfam" id="PF00061">
    <property type="entry name" value="Lipocalin"/>
    <property type="match status" value="1"/>
</dbReference>
<keyword evidence="8" id="KW-0813">Transport</keyword>
<dbReference type="InterPro" id="IPR002345">
    <property type="entry name" value="Lipocalin"/>
</dbReference>
<evidence type="ECO:0000313" key="36">
    <source>
        <dbReference type="Proteomes" id="UP000694385"/>
    </source>
</evidence>
<comment type="subcellular location">
    <subcellularLocation>
        <location evidence="4">Cytoplasm</location>
        <location evidence="4">Perinuclear region</location>
    </subcellularLocation>
    <subcellularLocation>
        <location evidence="3">Golgi apparatus</location>
    </subcellularLocation>
    <subcellularLocation>
        <location evidence="1">Nucleus membrane</location>
    </subcellularLocation>
    <subcellularLocation>
        <location evidence="2">Rough endoplasmic reticulum</location>
    </subcellularLocation>
    <subcellularLocation>
        <location evidence="5">Secreted</location>
    </subcellularLocation>
</comment>
<evidence type="ECO:0000256" key="17">
    <source>
        <dbReference type="ARBA" id="ARBA00022832"/>
    </source>
</evidence>
<comment type="catalytic activity">
    <reaction evidence="26">
        <text>prostaglandin H2 = prostaglandin D2</text>
        <dbReference type="Rhea" id="RHEA:10600"/>
        <dbReference type="ChEBI" id="CHEBI:57405"/>
        <dbReference type="ChEBI" id="CHEBI:57406"/>
        <dbReference type="EC" id="5.3.99.2"/>
    </reaction>
</comment>
<keyword evidence="12" id="KW-0964">Secreted</keyword>
<evidence type="ECO:0000256" key="20">
    <source>
        <dbReference type="ARBA" id="ARBA00023136"/>
    </source>
</evidence>
<dbReference type="PRINTS" id="PR01254">
    <property type="entry name" value="PGNDSYNTHASE"/>
</dbReference>
<keyword evidence="36" id="KW-1185">Reference proteome</keyword>
<evidence type="ECO:0000256" key="14">
    <source>
        <dbReference type="ARBA" id="ARBA00022675"/>
    </source>
</evidence>
<evidence type="ECO:0000256" key="6">
    <source>
        <dbReference type="ARBA" id="ARBA00006889"/>
    </source>
</evidence>
<dbReference type="GO" id="GO:0019371">
    <property type="term" value="P:cyclooxygenase pathway"/>
    <property type="evidence" value="ECO:0007669"/>
    <property type="project" value="Ensembl"/>
</dbReference>
<sequence>MAALRILWMGLVFLGALGFLHTSAQDQDSVQPNFQQDKFLGRWFVAGLASNSSWYREKKKTLFMCRAEVIPSEGGGLNVTSTLLRKNQCKTETLLLEPAQKPGLYTYNSPHGGSAHIVSVVETNYNQYALLYSKGTKGLGQDFHMATLYSRTQNVGAELKDKFSTFCKARGFTEDEIVFLPQPDKCIQE</sequence>
<evidence type="ECO:0000256" key="2">
    <source>
        <dbReference type="ARBA" id="ARBA00004427"/>
    </source>
</evidence>
<evidence type="ECO:0000256" key="23">
    <source>
        <dbReference type="ARBA" id="ARBA00023180"/>
    </source>
</evidence>
<evidence type="ECO:0000256" key="10">
    <source>
        <dbReference type="ARBA" id="ARBA00022501"/>
    </source>
</evidence>
<dbReference type="GeneID" id="101610120"/>
<dbReference type="GO" id="GO:0005791">
    <property type="term" value="C:rough endoplasmic reticulum"/>
    <property type="evidence" value="ECO:0007669"/>
    <property type="project" value="UniProtKB-SubCell"/>
</dbReference>
<reference evidence="35" key="2">
    <citation type="submission" date="2025-09" db="UniProtKB">
        <authorList>
            <consortium name="Ensembl"/>
        </authorList>
    </citation>
    <scope>IDENTIFICATION</scope>
</reference>
<evidence type="ECO:0000256" key="31">
    <source>
        <dbReference type="ARBA" id="ARBA00032350"/>
    </source>
</evidence>
<evidence type="ECO:0000256" key="25">
    <source>
        <dbReference type="ARBA" id="ARBA00023242"/>
    </source>
</evidence>
<dbReference type="GO" id="GO:0045187">
    <property type="term" value="P:regulation of circadian sleep/wake cycle, sleep"/>
    <property type="evidence" value="ECO:0007669"/>
    <property type="project" value="Ensembl"/>
</dbReference>
<dbReference type="GO" id="GO:0031965">
    <property type="term" value="C:nuclear membrane"/>
    <property type="evidence" value="ECO:0007669"/>
    <property type="project" value="UniProtKB-SubCell"/>
</dbReference>
<protein>
    <recommendedName>
        <fullName evidence="28">Prostaglandin-H2 D-isomerase</fullName>
        <ecNumber evidence="27">5.3.99.2</ecNumber>
    </recommendedName>
    <alternativeName>
        <fullName evidence="31">Glutathione-independent PGD synthase</fullName>
    </alternativeName>
    <alternativeName>
        <fullName evidence="30">Lipocalin-type prostaglandin-D synthase</fullName>
    </alternativeName>
    <alternativeName>
        <fullName evidence="29">Prostaglandin-D2 synthase</fullName>
    </alternativeName>
</protein>
<dbReference type="OMA" id="QIWNNDN"/>
<dbReference type="GO" id="GO:0010467">
    <property type="term" value="P:gene expression"/>
    <property type="evidence" value="ECO:0007669"/>
    <property type="project" value="Ensembl"/>
</dbReference>
<keyword evidence="19" id="KW-0443">Lipid metabolism</keyword>
<comment type="subunit">
    <text evidence="7">Monomer.</text>
</comment>
<keyword evidence="23" id="KW-0325">Glycoprotein</keyword>
<keyword evidence="10" id="KW-0644">Prostaglandin metabolism</keyword>
<accession>A0A8C5KW50</accession>
<evidence type="ECO:0000256" key="33">
    <source>
        <dbReference type="SAM" id="SignalP"/>
    </source>
</evidence>
<dbReference type="Gene3D" id="2.40.128.20">
    <property type="match status" value="1"/>
</dbReference>
<organism evidence="35 36">
    <name type="scientific">Jaculus jaculus</name>
    <name type="common">Lesser Egyptian jerboa</name>
    <dbReference type="NCBI Taxonomy" id="51337"/>
    <lineage>
        <taxon>Eukaryota</taxon>
        <taxon>Metazoa</taxon>
        <taxon>Chordata</taxon>
        <taxon>Craniata</taxon>
        <taxon>Vertebrata</taxon>
        <taxon>Euteleostomi</taxon>
        <taxon>Mammalia</taxon>
        <taxon>Eutheria</taxon>
        <taxon>Euarchontoglires</taxon>
        <taxon>Glires</taxon>
        <taxon>Rodentia</taxon>
        <taxon>Myomorpha</taxon>
        <taxon>Dipodoidea</taxon>
        <taxon>Dipodidae</taxon>
        <taxon>Dipodinae</taxon>
        <taxon>Jaculus</taxon>
    </lineage>
</organism>
<dbReference type="GO" id="GO:0005615">
    <property type="term" value="C:extracellular space"/>
    <property type="evidence" value="ECO:0007669"/>
    <property type="project" value="Ensembl"/>
</dbReference>
<dbReference type="InterPro" id="IPR000566">
    <property type="entry name" value="Lipocln_cytosolic_FA-bd_dom"/>
</dbReference>
<reference evidence="35" key="1">
    <citation type="submission" date="2025-08" db="UniProtKB">
        <authorList>
            <consortium name="Ensembl"/>
        </authorList>
    </citation>
    <scope>IDENTIFICATION</scope>
</reference>
<evidence type="ECO:0000256" key="5">
    <source>
        <dbReference type="ARBA" id="ARBA00004613"/>
    </source>
</evidence>
<dbReference type="GO" id="GO:0005794">
    <property type="term" value="C:Golgi apparatus"/>
    <property type="evidence" value="ECO:0007669"/>
    <property type="project" value="UniProtKB-SubCell"/>
</dbReference>
<dbReference type="InterPro" id="IPR022272">
    <property type="entry name" value="Lipocalin_CS"/>
</dbReference>
<dbReference type="PROSITE" id="PS00213">
    <property type="entry name" value="LIPOCALIN"/>
    <property type="match status" value="1"/>
</dbReference>
<evidence type="ECO:0000256" key="15">
    <source>
        <dbReference type="ARBA" id="ARBA00022729"/>
    </source>
</evidence>
<dbReference type="EC" id="5.3.99.2" evidence="27"/>
<dbReference type="GO" id="GO:2000255">
    <property type="term" value="P:negative regulation of male germ cell proliferation"/>
    <property type="evidence" value="ECO:0007669"/>
    <property type="project" value="Ensembl"/>
</dbReference>
<dbReference type="PANTHER" id="PTHR11430:SF86">
    <property type="entry name" value="PROSTAGLANDIN-H2 D-ISOMERASE"/>
    <property type="match status" value="1"/>
</dbReference>
<keyword evidence="18" id="KW-0333">Golgi apparatus</keyword>
<evidence type="ECO:0000256" key="32">
    <source>
        <dbReference type="RuleBase" id="RU003695"/>
    </source>
</evidence>
<keyword evidence="14" id="KW-0467">Mast cell degranulation</keyword>
<dbReference type="Ensembl" id="ENSJJAT00000021422.1">
    <property type="protein sequence ID" value="ENSJJAP00000014919.1"/>
    <property type="gene ID" value="ENSJJAG00000017263.1"/>
</dbReference>
<evidence type="ECO:0000256" key="22">
    <source>
        <dbReference type="ARBA" id="ARBA00023160"/>
    </source>
</evidence>
<evidence type="ECO:0000256" key="4">
    <source>
        <dbReference type="ARBA" id="ARBA00004556"/>
    </source>
</evidence>
<dbReference type="GO" id="GO:0043303">
    <property type="term" value="P:mast cell degranulation"/>
    <property type="evidence" value="ECO:0007669"/>
    <property type="project" value="UniProtKB-KW"/>
</dbReference>
<keyword evidence="13" id="KW-0643">Prostaglandin biosynthesis</keyword>
<evidence type="ECO:0000256" key="9">
    <source>
        <dbReference type="ARBA" id="ARBA00022490"/>
    </source>
</evidence>
<dbReference type="GO" id="GO:0005501">
    <property type="term" value="F:retinoid binding"/>
    <property type="evidence" value="ECO:0007669"/>
    <property type="project" value="Ensembl"/>
</dbReference>
<keyword evidence="17" id="KW-0276">Fatty acid metabolism</keyword>
<evidence type="ECO:0000256" key="16">
    <source>
        <dbReference type="ARBA" id="ARBA00022824"/>
    </source>
</evidence>
<evidence type="ECO:0000256" key="24">
    <source>
        <dbReference type="ARBA" id="ARBA00023235"/>
    </source>
</evidence>
<dbReference type="PANTHER" id="PTHR11430">
    <property type="entry name" value="LIPOCALIN"/>
    <property type="match status" value="1"/>
</dbReference>
<evidence type="ECO:0000256" key="13">
    <source>
        <dbReference type="ARBA" id="ARBA00022585"/>
    </source>
</evidence>
<dbReference type="GO" id="GO:0048471">
    <property type="term" value="C:perinuclear region of cytoplasm"/>
    <property type="evidence" value="ECO:0007669"/>
    <property type="project" value="UniProtKB-SubCell"/>
</dbReference>
<name>A0A8C5KW50_JACJA</name>